<dbReference type="Pfam" id="PF14903">
    <property type="entry name" value="WG_beta_rep"/>
    <property type="match status" value="2"/>
</dbReference>
<dbReference type="RefSeq" id="WP_126695095.1">
    <property type="nucleotide sequence ID" value="NZ_RXOF01000014.1"/>
</dbReference>
<dbReference type="InterPro" id="IPR032774">
    <property type="entry name" value="WG_beta_rep"/>
</dbReference>
<dbReference type="PANTHER" id="PTHR37841:SF1">
    <property type="entry name" value="DUF3298 DOMAIN-CONTAINING PROTEIN"/>
    <property type="match status" value="1"/>
</dbReference>
<dbReference type="OrthoDB" id="2485468at2"/>
<proteinExistence type="predicted"/>
<accession>A0A431TY73</accession>
<organism evidence="1 2">
    <name type="scientific">Hymenobacter gummosus</name>
    <dbReference type="NCBI Taxonomy" id="1776032"/>
    <lineage>
        <taxon>Bacteria</taxon>
        <taxon>Pseudomonadati</taxon>
        <taxon>Bacteroidota</taxon>
        <taxon>Cytophagia</taxon>
        <taxon>Cytophagales</taxon>
        <taxon>Hymenobacteraceae</taxon>
        <taxon>Hymenobacter</taxon>
    </lineage>
</organism>
<protein>
    <submittedName>
        <fullName evidence="1">WG repeat-containing protein</fullName>
    </submittedName>
</protein>
<dbReference type="EMBL" id="RXOF01000014">
    <property type="protein sequence ID" value="RTQ46775.1"/>
    <property type="molecule type" value="Genomic_DNA"/>
</dbReference>
<evidence type="ECO:0000313" key="1">
    <source>
        <dbReference type="EMBL" id="RTQ46775.1"/>
    </source>
</evidence>
<keyword evidence="2" id="KW-1185">Reference proteome</keyword>
<dbReference type="Proteomes" id="UP000282184">
    <property type="component" value="Unassembled WGS sequence"/>
</dbReference>
<comment type="caution">
    <text evidence="1">The sequence shown here is derived from an EMBL/GenBank/DDBJ whole genome shotgun (WGS) entry which is preliminary data.</text>
</comment>
<reference evidence="1 2" key="1">
    <citation type="submission" date="2018-12" db="EMBL/GenBank/DDBJ databases">
        <title>Hymenobacter gummosus sp. nov., isolated from a spring.</title>
        <authorList>
            <person name="Nie L."/>
        </authorList>
    </citation>
    <scope>NUCLEOTIDE SEQUENCE [LARGE SCALE GENOMIC DNA]</scope>
    <source>
        <strain evidence="1 2">KCTC 52166</strain>
    </source>
</reference>
<name>A0A431TY73_9BACT</name>
<dbReference type="AlphaFoldDB" id="A0A431TY73"/>
<dbReference type="PANTHER" id="PTHR37841">
    <property type="entry name" value="GLR2918 PROTEIN"/>
    <property type="match status" value="1"/>
</dbReference>
<sequence length="756" mass="86179">MRISCVVYLWIYLLLPGALRAQAGPPSGGYRLREVRVLRPVPEPPGGLVPYRRGQFWGYADTTGRLVIAPVLDDKPGFFQQGYAEVSGELPYRFQRRLTQDGLHHTIRWRAAYLNARGEVLLIRRWEAAVLQPDGSLVCQRRRRAVGQLELHPWEEKRPGAFPAFADFWPRYPRQPSRYADFGPRRVAPDTVPRQYFLRHRRFQVRTMGAGRVAIANRVIGHGPRFRNEVDSFRRALTPRQRQREDHPLAVGRWNGRRSWRLTRYRFAELEPFAGGLAPAAVITAWDEHNEPTEKRWGYLDQRGRWRIRPRFEEASAFRQGRAVVKTTAGYGIIDRQGQYQLAPQAAGLDEPDEAGFVRQRAAQAGVRLLAPPARAAGFADSLNAQAGDFRQGRVWVQRGPRQGLLNLRGQWVTPLAYELLVAPRGLNFAPQNPGVVYGDNLVLPPPESDAAEYLLNPWSDAYPLVHPLPDTAYLLARRAGRYGFVARHSGREVVPCRYDSATLMLYHGFGCAYRGGQPFVLDPQGRELAAGRYRGIDFLTPRGRLLHLTRTSPDTAWALLDTTGRQRTPWVAGQGYPTPEGWLLSRRGRTWQLLDSTGRVVHAAPRPIRHADLDPQWQRIQRQPRMGLYQRKTADLYWSLVLGPPQPAGRTAFMVEEEGGGVRLLDARLRELARSPYRPDESRGHGWFWIALPAGTRQRPAPDFRLLAPSGGLLPVFAGEKWLEYEAYHELYYQRGLLPTDKGYRTRGGRRLWED</sequence>
<evidence type="ECO:0000313" key="2">
    <source>
        <dbReference type="Proteomes" id="UP000282184"/>
    </source>
</evidence>
<gene>
    <name evidence="1" type="ORF">EJV47_20590</name>
</gene>